<feature type="signal peptide" evidence="1">
    <location>
        <begin position="1"/>
        <end position="21"/>
    </location>
</feature>
<proteinExistence type="predicted"/>
<name>A0A8J2P9Q7_9HEXA</name>
<evidence type="ECO:0000256" key="1">
    <source>
        <dbReference type="SAM" id="SignalP"/>
    </source>
</evidence>
<protein>
    <submittedName>
        <fullName evidence="2">Uncharacterized protein</fullName>
    </submittedName>
</protein>
<reference evidence="2" key="1">
    <citation type="submission" date="2021-06" db="EMBL/GenBank/DDBJ databases">
        <authorList>
            <person name="Hodson N. C."/>
            <person name="Mongue J. A."/>
            <person name="Jaron S. K."/>
        </authorList>
    </citation>
    <scope>NUCLEOTIDE SEQUENCE</scope>
</reference>
<dbReference type="Proteomes" id="UP000708208">
    <property type="component" value="Unassembled WGS sequence"/>
</dbReference>
<evidence type="ECO:0000313" key="3">
    <source>
        <dbReference type="Proteomes" id="UP000708208"/>
    </source>
</evidence>
<dbReference type="EMBL" id="CAJVCH010168495">
    <property type="protein sequence ID" value="CAG7728781.1"/>
    <property type="molecule type" value="Genomic_DNA"/>
</dbReference>
<keyword evidence="3" id="KW-1185">Reference proteome</keyword>
<accession>A0A8J2P9Q7</accession>
<dbReference type="AlphaFoldDB" id="A0A8J2P9Q7"/>
<feature type="chain" id="PRO_5035301321" evidence="1">
    <location>
        <begin position="22"/>
        <end position="153"/>
    </location>
</feature>
<gene>
    <name evidence="2" type="ORF">AFUS01_LOCUS17537</name>
</gene>
<keyword evidence="1" id="KW-0732">Signal</keyword>
<evidence type="ECO:0000313" key="2">
    <source>
        <dbReference type="EMBL" id="CAG7728781.1"/>
    </source>
</evidence>
<comment type="caution">
    <text evidence="2">The sequence shown here is derived from an EMBL/GenBank/DDBJ whole genome shotgun (WGS) entry which is preliminary data.</text>
</comment>
<organism evidence="2 3">
    <name type="scientific">Allacma fusca</name>
    <dbReference type="NCBI Taxonomy" id="39272"/>
    <lineage>
        <taxon>Eukaryota</taxon>
        <taxon>Metazoa</taxon>
        <taxon>Ecdysozoa</taxon>
        <taxon>Arthropoda</taxon>
        <taxon>Hexapoda</taxon>
        <taxon>Collembola</taxon>
        <taxon>Symphypleona</taxon>
        <taxon>Sminthuridae</taxon>
        <taxon>Allacma</taxon>
    </lineage>
</organism>
<sequence length="153" mass="17800">MWLLISSFAILYLSCIDNVSGFPRVLEMRNPGRHKRDNSFAFDTDTVLWRERRGDNSNKVHETGWNEKQETNQKLMQIKELEGESVSEEEGYNSYKQKWVASWTNGPIERRLHSLNIGPRNRFGFPLSLPLPGRSKPHNTGYYKELDVAGRTE</sequence>